<keyword evidence="7 14" id="KW-1133">Transmembrane helix</keyword>
<keyword evidence="6 14" id="KW-0812">Transmembrane</keyword>
<reference evidence="16" key="2">
    <citation type="submission" date="2015-10" db="EMBL/GenBank/DDBJ databases">
        <title>Improved Draft Genome Sequence of Clostridium pasteurianum Strain ATCC 6013 (DSM 525) Using a Hybrid Next-Generation Sequencing Approach.</title>
        <authorList>
            <person name="Pyne M.E."/>
            <person name="Utturkar S.M."/>
            <person name="Brown S.D."/>
            <person name="Moo-Young M."/>
            <person name="Chung D.A."/>
            <person name="Chou P.C."/>
        </authorList>
    </citation>
    <scope>NUCLEOTIDE SEQUENCE</scope>
    <source>
        <strain evidence="16">ATCC 6013</strain>
    </source>
</reference>
<dbReference type="RefSeq" id="WP_003446297.1">
    <property type="nucleotide sequence ID" value="NZ_ANZB01000009.1"/>
</dbReference>
<dbReference type="GO" id="GO:0006655">
    <property type="term" value="P:phosphatidylglycerol biosynthetic process"/>
    <property type="evidence" value="ECO:0007669"/>
    <property type="project" value="UniProtKB-UniPathway"/>
</dbReference>
<dbReference type="PATRIC" id="fig|1262449.3.peg.2772"/>
<evidence type="ECO:0000256" key="10">
    <source>
        <dbReference type="ARBA" id="ARBA00023209"/>
    </source>
</evidence>
<evidence type="ECO:0000256" key="12">
    <source>
        <dbReference type="ARBA" id="ARBA00033018"/>
    </source>
</evidence>
<name>A0A0H3J3P1_CLOPA</name>
<dbReference type="InterPro" id="IPR048254">
    <property type="entry name" value="CDP_ALCOHOL_P_TRANSF_CS"/>
</dbReference>
<comment type="function">
    <text evidence="1">This protein catalyzes the committed step to the synthesis of the acidic phospholipids.</text>
</comment>
<dbReference type="Proteomes" id="UP000030905">
    <property type="component" value="Chromosome"/>
</dbReference>
<evidence type="ECO:0000256" key="1">
    <source>
        <dbReference type="ARBA" id="ARBA00003973"/>
    </source>
</evidence>
<evidence type="ECO:0000313" key="16">
    <source>
        <dbReference type="EMBL" id="KRU12553.1"/>
    </source>
</evidence>
<keyword evidence="18" id="KW-1185">Reference proteome</keyword>
<evidence type="ECO:0000256" key="9">
    <source>
        <dbReference type="ARBA" id="ARBA00023136"/>
    </source>
</evidence>
<dbReference type="InterPro" id="IPR004570">
    <property type="entry name" value="Phosphatidylglycerol_P_synth"/>
</dbReference>
<comment type="similarity">
    <text evidence="3 13">Belongs to the CDP-alcohol phosphatidyltransferase class-I family.</text>
</comment>
<dbReference type="PROSITE" id="PS00379">
    <property type="entry name" value="CDP_ALCOHOL_P_TRANSF"/>
    <property type="match status" value="1"/>
</dbReference>
<dbReference type="Pfam" id="PF01066">
    <property type="entry name" value="CDP-OH_P_transf"/>
    <property type="match status" value="1"/>
</dbReference>
<dbReference type="PANTHER" id="PTHR14269:SF11">
    <property type="entry name" value="CDP-DIACYLGLYCEROL--GLYCEROL-3-PHOSPHATE 3-PHOSPHATIDYLTRANSFERASE"/>
    <property type="match status" value="1"/>
</dbReference>
<keyword evidence="9 14" id="KW-0472">Membrane</keyword>
<feature type="transmembrane region" description="Helical" evidence="14">
    <location>
        <begin position="130"/>
        <end position="152"/>
    </location>
</feature>
<keyword evidence="8" id="KW-0443">Lipid metabolism</keyword>
<reference evidence="16 17" key="3">
    <citation type="journal article" name="Genome Announc.">
        <title>Improved Draft Genome Sequence of Clostridium pasteurianum Strain ATCC 6013 (DSM 525) Using a Hybrid Next-Generation Sequencing Approach.</title>
        <authorList>
            <person name="Pyne M.E."/>
            <person name="Utturkar S."/>
            <person name="Brown S.D."/>
            <person name="Moo-Young M."/>
            <person name="Chung D.A."/>
            <person name="Chou C.P."/>
        </authorList>
    </citation>
    <scope>NUCLEOTIDE SEQUENCE [LARGE SCALE GENOMIC DNA]</scope>
    <source>
        <strain evidence="16 17">ATCC 6013</strain>
    </source>
</reference>
<feature type="transmembrane region" description="Helical" evidence="14">
    <location>
        <begin position="97"/>
        <end position="118"/>
    </location>
</feature>
<evidence type="ECO:0000256" key="6">
    <source>
        <dbReference type="ARBA" id="ARBA00022692"/>
    </source>
</evidence>
<dbReference type="InterPro" id="IPR043130">
    <property type="entry name" value="CDP-OH_PTrfase_TM_dom"/>
</dbReference>
<dbReference type="UniPathway" id="UPA00084">
    <property type="reaction ID" value="UER00503"/>
</dbReference>
<dbReference type="EMBL" id="CP009268">
    <property type="protein sequence ID" value="AJA51440.1"/>
    <property type="molecule type" value="Genomic_DNA"/>
</dbReference>
<dbReference type="Proteomes" id="UP000028042">
    <property type="component" value="Unassembled WGS sequence"/>
</dbReference>
<dbReference type="KEGG" id="cpae:CPAST_c13730"/>
<keyword evidence="5 13" id="KW-0808">Transferase</keyword>
<dbReference type="PIRSF" id="PIRSF000847">
    <property type="entry name" value="Phos_ph_gly_syn"/>
    <property type="match status" value="1"/>
</dbReference>
<dbReference type="AlphaFoldDB" id="A0A0H3J3P1"/>
<dbReference type="GeneID" id="93073551"/>
<keyword evidence="4" id="KW-0444">Lipid biosynthesis</keyword>
<feature type="transmembrane region" description="Helical" evidence="14">
    <location>
        <begin position="12"/>
        <end position="33"/>
    </location>
</feature>
<evidence type="ECO:0000313" key="18">
    <source>
        <dbReference type="Proteomes" id="UP000030905"/>
    </source>
</evidence>
<feature type="transmembrane region" description="Helical" evidence="14">
    <location>
        <begin position="158"/>
        <end position="179"/>
    </location>
</feature>
<proteinExistence type="inferred from homology"/>
<reference evidence="15 18" key="1">
    <citation type="journal article" date="2015" name="Genome Announc.">
        <title>Complete Genome Sequence of the Nitrogen-Fixing and Solvent-Producing Clostridium pasteurianum DSM 525.</title>
        <authorList>
            <person name="Poehlein A."/>
            <person name="Grosse-Honebrink A."/>
            <person name="Zhang Y."/>
            <person name="Minton N.P."/>
            <person name="Daniel R."/>
        </authorList>
    </citation>
    <scope>NUCLEOTIDE SEQUENCE [LARGE SCALE GENOMIC DNA]</scope>
    <source>
        <strain evidence="15">DSM 525</strain>
        <strain evidence="18">DSM 525 / ATCC 6013</strain>
    </source>
</reference>
<evidence type="ECO:0000313" key="17">
    <source>
        <dbReference type="Proteomes" id="UP000028042"/>
    </source>
</evidence>
<dbReference type="eggNOG" id="COG0558">
    <property type="taxonomic scope" value="Bacteria"/>
</dbReference>
<sequence>MKIKLKDIFNIPNVLCYIRLALIPVFIFTYIHSSDPKDYYFSALIILISGITDFADGFIARKYHMITELGKLIDPVADKLTQAAVVLVLMFQFKGMVILTIILLIKELFMFFCGLMLLKRNKKLDGAKWFGKVSTAVFYSIMFVLIAVPTLPLMVIDFFMVVIGFFLILSFILYASLFIKMFSESKAS</sequence>
<dbReference type="EMBL" id="JPGY02000001">
    <property type="protein sequence ID" value="KRU12553.1"/>
    <property type="molecule type" value="Genomic_DNA"/>
</dbReference>
<evidence type="ECO:0000256" key="13">
    <source>
        <dbReference type="RuleBase" id="RU003750"/>
    </source>
</evidence>
<protein>
    <recommendedName>
        <fullName evidence="12">Phosphatidylglycerophosphate synthase</fullName>
    </recommendedName>
</protein>
<comment type="subcellular location">
    <subcellularLocation>
        <location evidence="2">Membrane</location>
        <topology evidence="2">Multi-pass membrane protein</topology>
    </subcellularLocation>
</comment>
<gene>
    <name evidence="15" type="ORF">CLPA_c13730</name>
    <name evidence="16" type="ORF">CP6013_01801</name>
</gene>
<dbReference type="GO" id="GO:0008444">
    <property type="term" value="F:CDP-diacylglycerol-glycerol-3-phosphate 3-phosphatidyltransferase activity"/>
    <property type="evidence" value="ECO:0007669"/>
    <property type="project" value="InterPro"/>
</dbReference>
<evidence type="ECO:0000256" key="5">
    <source>
        <dbReference type="ARBA" id="ARBA00022679"/>
    </source>
</evidence>
<evidence type="ECO:0000256" key="8">
    <source>
        <dbReference type="ARBA" id="ARBA00023098"/>
    </source>
</evidence>
<evidence type="ECO:0000256" key="14">
    <source>
        <dbReference type="SAM" id="Phobius"/>
    </source>
</evidence>
<accession>A0A0H3J3P1</accession>
<dbReference type="GO" id="GO:0016020">
    <property type="term" value="C:membrane"/>
    <property type="evidence" value="ECO:0007669"/>
    <property type="project" value="UniProtKB-SubCell"/>
</dbReference>
<dbReference type="InterPro" id="IPR000462">
    <property type="entry name" value="CDP-OH_P_trans"/>
</dbReference>
<keyword evidence="10" id="KW-0594">Phospholipid biosynthesis</keyword>
<dbReference type="PANTHER" id="PTHR14269">
    <property type="entry name" value="CDP-DIACYLGLYCEROL--GLYCEROL-3-PHOSPHATE 3-PHOSPHATIDYLTRANSFERASE-RELATED"/>
    <property type="match status" value="1"/>
</dbReference>
<dbReference type="KEGG" id="cpat:CLPA_c13730"/>
<evidence type="ECO:0000256" key="4">
    <source>
        <dbReference type="ARBA" id="ARBA00022516"/>
    </source>
</evidence>
<dbReference type="InterPro" id="IPR050324">
    <property type="entry name" value="CDP-alcohol_PTase-I"/>
</dbReference>
<dbReference type="Gene3D" id="1.20.120.1760">
    <property type="match status" value="1"/>
</dbReference>
<keyword evidence="11" id="KW-1208">Phospholipid metabolism</keyword>
<evidence type="ECO:0000256" key="7">
    <source>
        <dbReference type="ARBA" id="ARBA00022989"/>
    </source>
</evidence>
<evidence type="ECO:0000256" key="11">
    <source>
        <dbReference type="ARBA" id="ARBA00023264"/>
    </source>
</evidence>
<organism evidence="15 18">
    <name type="scientific">Clostridium pasteurianum DSM 525 = ATCC 6013</name>
    <dbReference type="NCBI Taxonomy" id="1262449"/>
    <lineage>
        <taxon>Bacteria</taxon>
        <taxon>Bacillati</taxon>
        <taxon>Bacillota</taxon>
        <taxon>Clostridia</taxon>
        <taxon>Eubacteriales</taxon>
        <taxon>Clostridiaceae</taxon>
        <taxon>Clostridium</taxon>
    </lineage>
</organism>
<evidence type="ECO:0000256" key="3">
    <source>
        <dbReference type="ARBA" id="ARBA00010441"/>
    </source>
</evidence>
<evidence type="ECO:0000256" key="2">
    <source>
        <dbReference type="ARBA" id="ARBA00004141"/>
    </source>
</evidence>
<evidence type="ECO:0000313" key="15">
    <source>
        <dbReference type="EMBL" id="AJA51440.1"/>
    </source>
</evidence>